<dbReference type="InterPro" id="IPR001451">
    <property type="entry name" value="Hexapep"/>
</dbReference>
<dbReference type="Proteomes" id="UP000649604">
    <property type="component" value="Unassembled WGS sequence"/>
</dbReference>
<dbReference type="AlphaFoldDB" id="A0A9D5Q5W5"/>
<dbReference type="Pfam" id="PF00132">
    <property type="entry name" value="Hexapep"/>
    <property type="match status" value="1"/>
</dbReference>
<dbReference type="Gene3D" id="2.160.10.10">
    <property type="entry name" value="Hexapeptide repeat proteins"/>
    <property type="match status" value="1"/>
</dbReference>
<dbReference type="InterPro" id="IPR050484">
    <property type="entry name" value="Transf_Hexapept/Carb_Anhydrase"/>
</dbReference>
<dbReference type="InterPro" id="IPR047324">
    <property type="entry name" value="LbH_gamma_CA-like"/>
</dbReference>
<evidence type="ECO:0000313" key="2">
    <source>
        <dbReference type="Proteomes" id="UP000649604"/>
    </source>
</evidence>
<name>A0A9D5Q5W5_9BACT</name>
<dbReference type="PANTHER" id="PTHR13061">
    <property type="entry name" value="DYNACTIN SUBUNIT P25"/>
    <property type="match status" value="1"/>
</dbReference>
<dbReference type="CDD" id="cd04645">
    <property type="entry name" value="LbH_gamma_CA_like"/>
    <property type="match status" value="1"/>
</dbReference>
<evidence type="ECO:0000313" key="1">
    <source>
        <dbReference type="EMBL" id="MBD3325065.1"/>
    </source>
</evidence>
<protein>
    <submittedName>
        <fullName evidence="1">Gamma carbonic anhydrase family protein</fullName>
    </submittedName>
</protein>
<dbReference type="SUPFAM" id="SSF51161">
    <property type="entry name" value="Trimeric LpxA-like enzymes"/>
    <property type="match status" value="1"/>
</dbReference>
<sequence length="168" mass="17989">MLKAYQGKTPDIHPTAFVEASAQVIGDVAIGRDSSVWYNAVVRGDVHYICIGERTNIQDGVVVHGIFGKYPVIIEHDVSIGHNAVVHGCTVRSNCLIGMGAIILDNAEIGENCIIGAGALITTGTTVPPNSVVLGIPGKIHRQVTTEEVQQLTERASRYVDYKNASRP</sequence>
<gene>
    <name evidence="1" type="ORF">GF339_10805</name>
</gene>
<proteinExistence type="predicted"/>
<dbReference type="PANTHER" id="PTHR13061:SF29">
    <property type="entry name" value="GAMMA CARBONIC ANHYDRASE-LIKE 1, MITOCHONDRIAL-RELATED"/>
    <property type="match status" value="1"/>
</dbReference>
<organism evidence="1 2">
    <name type="scientific">candidate division KSB3 bacterium</name>
    <dbReference type="NCBI Taxonomy" id="2044937"/>
    <lineage>
        <taxon>Bacteria</taxon>
        <taxon>candidate division KSB3</taxon>
    </lineage>
</organism>
<accession>A0A9D5Q5W5</accession>
<comment type="caution">
    <text evidence="1">The sequence shown here is derived from an EMBL/GenBank/DDBJ whole genome shotgun (WGS) entry which is preliminary data.</text>
</comment>
<reference evidence="1" key="1">
    <citation type="submission" date="2019-11" db="EMBL/GenBank/DDBJ databases">
        <title>Microbial mats filling the niche in hypersaline microbial mats.</title>
        <authorList>
            <person name="Wong H.L."/>
            <person name="Macleod F.I."/>
            <person name="White R.A. III"/>
            <person name="Burns B.P."/>
        </authorList>
    </citation>
    <scope>NUCLEOTIDE SEQUENCE</scope>
    <source>
        <strain evidence="1">Rbin_158</strain>
    </source>
</reference>
<dbReference type="EMBL" id="WJJP01000349">
    <property type="protein sequence ID" value="MBD3325065.1"/>
    <property type="molecule type" value="Genomic_DNA"/>
</dbReference>
<dbReference type="InterPro" id="IPR011004">
    <property type="entry name" value="Trimer_LpxA-like_sf"/>
</dbReference>